<feature type="domain" description="RNA polymerase sigma-70 region 2" evidence="5">
    <location>
        <begin position="15"/>
        <end position="76"/>
    </location>
</feature>
<name>A0ABS5IW96_9BACT</name>
<dbReference type="Gene3D" id="1.10.10.10">
    <property type="entry name" value="Winged helix-like DNA-binding domain superfamily/Winged helix DNA-binding domain"/>
    <property type="match status" value="1"/>
</dbReference>
<evidence type="ECO:0000313" key="7">
    <source>
        <dbReference type="EMBL" id="MBS0027221.1"/>
    </source>
</evidence>
<dbReference type="SUPFAM" id="SSF88946">
    <property type="entry name" value="Sigma2 domain of RNA polymerase sigma factors"/>
    <property type="match status" value="1"/>
</dbReference>
<dbReference type="Proteomes" id="UP000676386">
    <property type="component" value="Unassembled WGS sequence"/>
</dbReference>
<sequence length="175" mass="21073">MFVLKKYRDFQKEVFEKYSQFIFSHVFKKVGKRNDALDIVQNVFIHLWKYRKQLKKNVADAIIFRTCRQEIYHFYKEYHSGVLGGSVSLEELQVEICDYSEEELEILLEKERRLEAIYCTLDLVPEKRKHIFLMNKIEGRTRKEIAMEMNMSPSAIGNQIDKTFRFLREKLGFKN</sequence>
<protein>
    <submittedName>
        <fullName evidence="7">Sigma-70 family RNA polymerase sigma factor</fullName>
    </submittedName>
</protein>
<dbReference type="NCBIfam" id="TIGR02937">
    <property type="entry name" value="sigma70-ECF"/>
    <property type="match status" value="1"/>
</dbReference>
<dbReference type="InterPro" id="IPR013325">
    <property type="entry name" value="RNA_pol_sigma_r2"/>
</dbReference>
<keyword evidence="4" id="KW-0804">Transcription</keyword>
<evidence type="ECO:0000313" key="8">
    <source>
        <dbReference type="Proteomes" id="UP000676386"/>
    </source>
</evidence>
<comment type="similarity">
    <text evidence="1">Belongs to the sigma-70 factor family. ECF subfamily.</text>
</comment>
<comment type="caution">
    <text evidence="7">The sequence shown here is derived from an EMBL/GenBank/DDBJ whole genome shotgun (WGS) entry which is preliminary data.</text>
</comment>
<evidence type="ECO:0000256" key="4">
    <source>
        <dbReference type="ARBA" id="ARBA00023163"/>
    </source>
</evidence>
<evidence type="ECO:0000259" key="6">
    <source>
        <dbReference type="Pfam" id="PF08281"/>
    </source>
</evidence>
<dbReference type="SUPFAM" id="SSF88659">
    <property type="entry name" value="Sigma3 and sigma4 domains of RNA polymerase sigma factors"/>
    <property type="match status" value="1"/>
</dbReference>
<reference evidence="7 8" key="1">
    <citation type="submission" date="2021-04" db="EMBL/GenBank/DDBJ databases">
        <title>Chitinophaga sp. nov., isolated from the rhizosphere soil.</title>
        <authorList>
            <person name="He S."/>
        </authorList>
    </citation>
    <scope>NUCLEOTIDE SEQUENCE [LARGE SCALE GENOMIC DNA]</scope>
    <source>
        <strain evidence="7 8">2R12</strain>
    </source>
</reference>
<evidence type="ECO:0000256" key="1">
    <source>
        <dbReference type="ARBA" id="ARBA00010641"/>
    </source>
</evidence>
<feature type="domain" description="RNA polymerase sigma factor 70 region 4 type 2" evidence="6">
    <location>
        <begin position="115"/>
        <end position="160"/>
    </location>
</feature>
<organism evidence="7 8">
    <name type="scientific">Chitinophaga hostae</name>
    <dbReference type="NCBI Taxonomy" id="2831022"/>
    <lineage>
        <taxon>Bacteria</taxon>
        <taxon>Pseudomonadati</taxon>
        <taxon>Bacteroidota</taxon>
        <taxon>Chitinophagia</taxon>
        <taxon>Chitinophagales</taxon>
        <taxon>Chitinophagaceae</taxon>
        <taxon>Chitinophaga</taxon>
    </lineage>
</organism>
<dbReference type="PANTHER" id="PTHR43133">
    <property type="entry name" value="RNA POLYMERASE ECF-TYPE SIGMA FACTO"/>
    <property type="match status" value="1"/>
</dbReference>
<dbReference type="Gene3D" id="1.10.1740.10">
    <property type="match status" value="1"/>
</dbReference>
<dbReference type="InterPro" id="IPR013324">
    <property type="entry name" value="RNA_pol_sigma_r3/r4-like"/>
</dbReference>
<dbReference type="Pfam" id="PF08281">
    <property type="entry name" value="Sigma70_r4_2"/>
    <property type="match status" value="1"/>
</dbReference>
<evidence type="ECO:0000259" key="5">
    <source>
        <dbReference type="Pfam" id="PF04542"/>
    </source>
</evidence>
<dbReference type="InterPro" id="IPR036388">
    <property type="entry name" value="WH-like_DNA-bd_sf"/>
</dbReference>
<keyword evidence="2" id="KW-0805">Transcription regulation</keyword>
<dbReference type="InterPro" id="IPR039425">
    <property type="entry name" value="RNA_pol_sigma-70-like"/>
</dbReference>
<dbReference type="EMBL" id="JAGTXB010000003">
    <property type="protein sequence ID" value="MBS0027221.1"/>
    <property type="molecule type" value="Genomic_DNA"/>
</dbReference>
<dbReference type="InterPro" id="IPR013249">
    <property type="entry name" value="RNA_pol_sigma70_r4_t2"/>
</dbReference>
<evidence type="ECO:0000256" key="2">
    <source>
        <dbReference type="ARBA" id="ARBA00023015"/>
    </source>
</evidence>
<proteinExistence type="inferred from homology"/>
<dbReference type="PANTHER" id="PTHR43133:SF46">
    <property type="entry name" value="RNA POLYMERASE SIGMA-70 FACTOR ECF SUBFAMILY"/>
    <property type="match status" value="1"/>
</dbReference>
<dbReference type="InterPro" id="IPR007627">
    <property type="entry name" value="RNA_pol_sigma70_r2"/>
</dbReference>
<dbReference type="RefSeq" id="WP_211972326.1">
    <property type="nucleotide sequence ID" value="NZ_JAGTXB010000003.1"/>
</dbReference>
<evidence type="ECO:0000256" key="3">
    <source>
        <dbReference type="ARBA" id="ARBA00023082"/>
    </source>
</evidence>
<keyword evidence="3" id="KW-0731">Sigma factor</keyword>
<keyword evidence="8" id="KW-1185">Reference proteome</keyword>
<dbReference type="Pfam" id="PF04542">
    <property type="entry name" value="Sigma70_r2"/>
    <property type="match status" value="1"/>
</dbReference>
<dbReference type="InterPro" id="IPR014284">
    <property type="entry name" value="RNA_pol_sigma-70_dom"/>
</dbReference>
<accession>A0ABS5IW96</accession>
<gene>
    <name evidence="7" type="ORF">KE626_07865</name>
</gene>